<accession>A0A171A2P0</accession>
<dbReference type="InterPro" id="IPR044846">
    <property type="entry name" value="GH10"/>
</dbReference>
<dbReference type="AlphaFoldDB" id="A0A171A2P0"/>
<dbReference type="InterPro" id="IPR031158">
    <property type="entry name" value="GH10_AS"/>
</dbReference>
<keyword evidence="3" id="KW-0858">Xylan degradation</keyword>
<comment type="caution">
    <text evidence="12">The sequence shown here is derived from an EMBL/GenBank/DDBJ whole genome shotgun (WGS) entry which is preliminary data.</text>
</comment>
<dbReference type="Gene3D" id="2.60.120.260">
    <property type="entry name" value="Galactose-binding domain-like"/>
    <property type="match status" value="1"/>
</dbReference>
<feature type="active site" description="Nucleophile" evidence="9">
    <location>
        <position position="470"/>
    </location>
</feature>
<keyword evidence="6 10" id="KW-0119">Carbohydrate metabolism</keyword>
<dbReference type="Proteomes" id="UP000076586">
    <property type="component" value="Unassembled WGS sequence"/>
</dbReference>
<protein>
    <recommendedName>
        <fullName evidence="10">Beta-xylanase</fullName>
        <ecNumber evidence="10">3.2.1.8</ecNumber>
    </recommendedName>
</protein>
<dbReference type="InterPro" id="IPR008979">
    <property type="entry name" value="Galactose-bd-like_sf"/>
</dbReference>
<evidence type="ECO:0000256" key="6">
    <source>
        <dbReference type="ARBA" id="ARBA00023277"/>
    </source>
</evidence>
<keyword evidence="7 10" id="KW-0326">Glycosidase</keyword>
<dbReference type="STRING" id="681398.PJIAN_3555"/>
<evidence type="ECO:0000256" key="5">
    <source>
        <dbReference type="ARBA" id="ARBA00022801"/>
    </source>
</evidence>
<dbReference type="GO" id="GO:0045493">
    <property type="term" value="P:xylan catabolic process"/>
    <property type="evidence" value="ECO:0007669"/>
    <property type="project" value="UniProtKB-KW"/>
</dbReference>
<dbReference type="PROSITE" id="PS51760">
    <property type="entry name" value="GH10_2"/>
    <property type="match status" value="1"/>
</dbReference>
<evidence type="ECO:0000256" key="10">
    <source>
        <dbReference type="RuleBase" id="RU361174"/>
    </source>
</evidence>
<keyword evidence="4" id="KW-0732">Signal</keyword>
<dbReference type="PROSITE" id="PS00591">
    <property type="entry name" value="GH10_1"/>
    <property type="match status" value="1"/>
</dbReference>
<evidence type="ECO:0000256" key="3">
    <source>
        <dbReference type="ARBA" id="ARBA00022651"/>
    </source>
</evidence>
<evidence type="ECO:0000256" key="4">
    <source>
        <dbReference type="ARBA" id="ARBA00022729"/>
    </source>
</evidence>
<dbReference type="PANTHER" id="PTHR31490">
    <property type="entry name" value="GLYCOSYL HYDROLASE"/>
    <property type="match status" value="1"/>
</dbReference>
<evidence type="ECO:0000256" key="2">
    <source>
        <dbReference type="ARBA" id="ARBA00007495"/>
    </source>
</evidence>
<dbReference type="SUPFAM" id="SSF49785">
    <property type="entry name" value="Galactose-binding domain-like"/>
    <property type="match status" value="1"/>
</dbReference>
<dbReference type="GO" id="GO:0031176">
    <property type="term" value="F:endo-1,4-beta-xylanase activity"/>
    <property type="evidence" value="ECO:0007669"/>
    <property type="project" value="UniProtKB-EC"/>
</dbReference>
<dbReference type="PRINTS" id="PR00134">
    <property type="entry name" value="GLHYDRLASE10"/>
</dbReference>
<dbReference type="EMBL" id="BDCR01000003">
    <property type="protein sequence ID" value="GAT63238.1"/>
    <property type="molecule type" value="Genomic_DNA"/>
</dbReference>
<keyword evidence="5 10" id="KW-0378">Hydrolase</keyword>
<evidence type="ECO:0000256" key="9">
    <source>
        <dbReference type="PROSITE-ProRule" id="PRU10061"/>
    </source>
</evidence>
<proteinExistence type="inferred from homology"/>
<dbReference type="InterPro" id="IPR017853">
    <property type="entry name" value="GH"/>
</dbReference>
<name>A0A171A2P0_9BACT</name>
<evidence type="ECO:0000256" key="7">
    <source>
        <dbReference type="ARBA" id="ARBA00023295"/>
    </source>
</evidence>
<keyword evidence="13" id="KW-1185">Reference proteome</keyword>
<evidence type="ECO:0000256" key="8">
    <source>
        <dbReference type="ARBA" id="ARBA00023326"/>
    </source>
</evidence>
<comment type="catalytic activity">
    <reaction evidence="1 10">
        <text>Endohydrolysis of (1-&gt;4)-beta-D-xylosidic linkages in xylans.</text>
        <dbReference type="EC" id="3.2.1.8"/>
    </reaction>
</comment>
<reference evidence="13" key="1">
    <citation type="submission" date="2016-04" db="EMBL/GenBank/DDBJ databases">
        <title>Draft genome sequence of Paludibacter jiangxiensis strain NM7.</title>
        <authorList>
            <person name="Qiu Y."/>
            <person name="Matsuura N."/>
            <person name="Ohashi A."/>
            <person name="Tourlousse M.D."/>
            <person name="Sekiguchi Y."/>
        </authorList>
    </citation>
    <scope>NUCLEOTIDE SEQUENCE [LARGE SCALE GENOMIC DNA]</scope>
    <source>
        <strain evidence="13">NM7</strain>
    </source>
</reference>
<dbReference type="EC" id="3.2.1.8" evidence="10"/>
<dbReference type="SUPFAM" id="SSF51445">
    <property type="entry name" value="(Trans)glycosidases"/>
    <property type="match status" value="1"/>
</dbReference>
<dbReference type="PANTHER" id="PTHR31490:SF88">
    <property type="entry name" value="BETA-XYLANASE"/>
    <property type="match status" value="1"/>
</dbReference>
<dbReference type="SMART" id="SM00633">
    <property type="entry name" value="Glyco_10"/>
    <property type="match status" value="1"/>
</dbReference>
<dbReference type="InterPro" id="IPR001000">
    <property type="entry name" value="GH10_dom"/>
</dbReference>
<feature type="domain" description="GH10" evidence="11">
    <location>
        <begin position="47"/>
        <end position="559"/>
    </location>
</feature>
<organism evidence="12 13">
    <name type="scientific">Paludibacter jiangxiensis</name>
    <dbReference type="NCBI Taxonomy" id="681398"/>
    <lineage>
        <taxon>Bacteria</taxon>
        <taxon>Pseudomonadati</taxon>
        <taxon>Bacteroidota</taxon>
        <taxon>Bacteroidia</taxon>
        <taxon>Bacteroidales</taxon>
        <taxon>Paludibacteraceae</taxon>
        <taxon>Paludibacter</taxon>
    </lineage>
</organism>
<dbReference type="Pfam" id="PF00331">
    <property type="entry name" value="Glyco_hydro_10"/>
    <property type="match status" value="2"/>
</dbReference>
<dbReference type="Gene3D" id="3.20.20.80">
    <property type="entry name" value="Glycosidases"/>
    <property type="match status" value="2"/>
</dbReference>
<evidence type="ECO:0000313" key="13">
    <source>
        <dbReference type="Proteomes" id="UP000076586"/>
    </source>
</evidence>
<evidence type="ECO:0000259" key="11">
    <source>
        <dbReference type="PROSITE" id="PS51760"/>
    </source>
</evidence>
<sequence>MITLVAVAFFASCADNSDLFNYDVQKPDGLAQLEYLKSYKVLKEYVDTTKFRLGAGVSATEFNTKGALYRIIKSNFTDVTAGYEMKHGAVVQNDGSMDFSTVESFVKTAQGAGISVFGHTLCWHANQNATYLNSIIAPTVIVGSAPARWDPLWSQNFETDNSSTAGSVYSYNANAVRGFTAAGGGKDGIGRALTITNAAVRTNDWDCQIFFTFPKAVKQGDKLRLTMDIKSDANASYPTQAHTAPGAYKFYDFFGTLSSTPTWTTYVKEMTVSSSQDGCNTIAFNLGKTATTYYFDNAKVEIWNPNPGTTTVPKTDAEKTAIIDKALENWISSMLAKTKGYVKAWDVVNEPMSDSDPTQIKTGVGKTLAADEFYWQDYLGKDYAVRAIQLARQYGNATDKLFVNDYGLENPDQKKCQGLIQYINYIESKGVKVDGIGTQMHVTLGINTIEGIRAMLTNLAATGKLIKITELDMGIRPAGSMANVKTADVTFDQLKQMSDFYKQIVKAYFELIPAAQRYGITQWSLVDSPTSSSWRPGEPIGLWDANYNRKPAYAGFADGLQK</sequence>
<evidence type="ECO:0000313" key="12">
    <source>
        <dbReference type="EMBL" id="GAT63238.1"/>
    </source>
</evidence>
<comment type="similarity">
    <text evidence="2 10">Belongs to the glycosyl hydrolase 10 (cellulase F) family.</text>
</comment>
<keyword evidence="8 10" id="KW-0624">Polysaccharide degradation</keyword>
<evidence type="ECO:0000256" key="1">
    <source>
        <dbReference type="ARBA" id="ARBA00000681"/>
    </source>
</evidence>
<gene>
    <name evidence="12" type="ORF">PJIAN_3555</name>
</gene>
<reference evidence="13" key="2">
    <citation type="journal article" date="2017" name="Genome Announc.">
        <title>Draft genome sequence of Paludibacter jiangxiensis NM7(T), a propionate-producing fermentative bacterium.</title>
        <authorList>
            <person name="Qiu Y.-L."/>
            <person name="Tourlousse D.M."/>
            <person name="Matsuura N."/>
            <person name="Ohashi A."/>
            <person name="Sekiguchi Y."/>
        </authorList>
    </citation>
    <scope>NUCLEOTIDE SEQUENCE [LARGE SCALE GENOMIC DNA]</scope>
    <source>
        <strain evidence="13">NM7</strain>
    </source>
</reference>